<proteinExistence type="predicted"/>
<dbReference type="InterPro" id="IPR011042">
    <property type="entry name" value="6-blade_b-propeller_TolB-like"/>
</dbReference>
<keyword evidence="3" id="KW-0472">Membrane</keyword>
<dbReference type="PROSITE" id="PS51755">
    <property type="entry name" value="OMPR_PHOB"/>
    <property type="match status" value="1"/>
</dbReference>
<dbReference type="AlphaFoldDB" id="A0A3E0TVA9"/>
<feature type="DNA-binding region" description="OmpR/PhoB-type" evidence="2">
    <location>
        <begin position="6"/>
        <end position="109"/>
    </location>
</feature>
<evidence type="ECO:0000256" key="1">
    <source>
        <dbReference type="ARBA" id="ARBA00023125"/>
    </source>
</evidence>
<organism evidence="5 6">
    <name type="scientific">Thalassotalea euphylliae</name>
    <dbReference type="NCBI Taxonomy" id="1655234"/>
    <lineage>
        <taxon>Bacteria</taxon>
        <taxon>Pseudomonadati</taxon>
        <taxon>Pseudomonadota</taxon>
        <taxon>Gammaproteobacteria</taxon>
        <taxon>Alteromonadales</taxon>
        <taxon>Colwelliaceae</taxon>
        <taxon>Thalassotalea</taxon>
    </lineage>
</organism>
<evidence type="ECO:0000256" key="3">
    <source>
        <dbReference type="SAM" id="Phobius"/>
    </source>
</evidence>
<dbReference type="GO" id="GO:0000160">
    <property type="term" value="P:phosphorelay signal transduction system"/>
    <property type="evidence" value="ECO:0007669"/>
    <property type="project" value="InterPro"/>
</dbReference>
<evidence type="ECO:0000313" key="5">
    <source>
        <dbReference type="EMBL" id="REL28601.1"/>
    </source>
</evidence>
<accession>A0A3E0TVA9</accession>
<dbReference type="PANTHER" id="PTHR36842">
    <property type="entry name" value="PROTEIN TOLB HOMOLOG"/>
    <property type="match status" value="1"/>
</dbReference>
<dbReference type="Gene3D" id="2.120.10.30">
    <property type="entry name" value="TolB, C-terminal domain"/>
    <property type="match status" value="1"/>
</dbReference>
<dbReference type="InterPro" id="IPR001867">
    <property type="entry name" value="OmpR/PhoB-type_DNA-bd"/>
</dbReference>
<sequence length="696" mass="79200">MENSPKPIYLIDDFEFVPARFLLIDHRPEKGGQERKLEPKQSKILELFAQHQGEIVSREVLEREVWAGTIVSEQAVNNKISELRKLFGDNYKAPKYLKTHPQLGYELIAPISLLNEVKPEPAEPDQYSLAPVSTEHLPIKSSYHAAFFYLICIAMVVGGGFYLYKVLENTHQHEKKAVSLSPVTVEKGQEFSLNVRRDGQLTYSYRPLGAENWRIKIKSADGMKERYITDENEDSNSPVWLGNTDVIFYIKNIGNSCSIWRADDVWQKNVHKRLAGCGNLASITPLSVGDKQEWLYFSRFNGQSKFELARLNIETLNAETLVAPPSASFGDYSSTISPDGKKLAFLRASSYSQVDIMVLELATGAIKHILTVTHNIYRTSWDNSSETLYYIDQDNRLVAQNTEDGEITLLASLQQKSLAPYLDYDGVPYIVEGDFHVADIWEGDVSTEQYQEIVASSYQDYGVEVSGETTLFTSNRSGLPQIWLKSKGAPTQLTSFKRYSAIKDKHLNTDLNVLFFIQDNELYRLGIDSQKLVKLTPAGWRVESLVSDCKTGESLFTAKSNGIWSLYRFDNAAQRPIKVLSDIYQISADCDFNKYYGQQFTGLGLVEISLYDQTTYKLSFAELAKITSIEWQVNNNRLYILDKNKLVSFDLLTNKLVLSHDFSDEFVVHTFDVDAGRQYFTAKRQTEMEIKKIIFN</sequence>
<keyword evidence="3" id="KW-0812">Transmembrane</keyword>
<dbReference type="Pfam" id="PF00486">
    <property type="entry name" value="Trans_reg_C"/>
    <property type="match status" value="1"/>
</dbReference>
<gene>
    <name evidence="5" type="ORF">DXX93_19880</name>
</gene>
<dbReference type="InterPro" id="IPR036388">
    <property type="entry name" value="WH-like_DNA-bd_sf"/>
</dbReference>
<dbReference type="SUPFAM" id="SSF46894">
    <property type="entry name" value="C-terminal effector domain of the bipartite response regulators"/>
    <property type="match status" value="1"/>
</dbReference>
<keyword evidence="1 2" id="KW-0238">DNA-binding</keyword>
<dbReference type="RefSeq" id="WP_116009632.1">
    <property type="nucleotide sequence ID" value="NZ_QUOU01000001.1"/>
</dbReference>
<dbReference type="OrthoDB" id="5900874at2"/>
<evidence type="ECO:0000259" key="4">
    <source>
        <dbReference type="PROSITE" id="PS51755"/>
    </source>
</evidence>
<evidence type="ECO:0000256" key="2">
    <source>
        <dbReference type="PROSITE-ProRule" id="PRU01091"/>
    </source>
</evidence>
<evidence type="ECO:0000313" key="6">
    <source>
        <dbReference type="Proteomes" id="UP000256478"/>
    </source>
</evidence>
<dbReference type="Proteomes" id="UP000256478">
    <property type="component" value="Unassembled WGS sequence"/>
</dbReference>
<dbReference type="SMART" id="SM00862">
    <property type="entry name" value="Trans_reg_C"/>
    <property type="match status" value="1"/>
</dbReference>
<dbReference type="Gene3D" id="2.120.10.60">
    <property type="entry name" value="Tricorn protease N-terminal domain"/>
    <property type="match status" value="1"/>
</dbReference>
<reference evidence="5 6" key="1">
    <citation type="submission" date="2018-08" db="EMBL/GenBank/DDBJ databases">
        <title>Thalassotalea euphylliae genome.</title>
        <authorList>
            <person name="Summers S."/>
            <person name="Rice S.A."/>
            <person name="Freckelton M.L."/>
            <person name="Nedved B.T."/>
            <person name="Hadfield M.G."/>
        </authorList>
    </citation>
    <scope>NUCLEOTIDE SEQUENCE [LARGE SCALE GENOMIC DNA]</scope>
    <source>
        <strain evidence="5 6">H1</strain>
    </source>
</reference>
<dbReference type="EMBL" id="QUOU01000001">
    <property type="protein sequence ID" value="REL28601.1"/>
    <property type="molecule type" value="Genomic_DNA"/>
</dbReference>
<dbReference type="InterPro" id="IPR016032">
    <property type="entry name" value="Sig_transdc_resp-reg_C-effctor"/>
</dbReference>
<protein>
    <recommendedName>
        <fullName evidence="4">OmpR/PhoB-type domain-containing protein</fullName>
    </recommendedName>
</protein>
<keyword evidence="3" id="KW-1133">Transmembrane helix</keyword>
<dbReference type="GO" id="GO:0006355">
    <property type="term" value="P:regulation of DNA-templated transcription"/>
    <property type="evidence" value="ECO:0007669"/>
    <property type="project" value="InterPro"/>
</dbReference>
<dbReference type="SUPFAM" id="SSF82171">
    <property type="entry name" value="DPP6 N-terminal domain-like"/>
    <property type="match status" value="1"/>
</dbReference>
<name>A0A3E0TVA9_9GAMM</name>
<dbReference type="GO" id="GO:0003677">
    <property type="term" value="F:DNA binding"/>
    <property type="evidence" value="ECO:0007669"/>
    <property type="project" value="UniProtKB-UniRule"/>
</dbReference>
<feature type="domain" description="OmpR/PhoB-type" evidence="4">
    <location>
        <begin position="6"/>
        <end position="109"/>
    </location>
</feature>
<comment type="caution">
    <text evidence="5">The sequence shown here is derived from an EMBL/GenBank/DDBJ whole genome shotgun (WGS) entry which is preliminary data.</text>
</comment>
<dbReference type="PANTHER" id="PTHR36842:SF1">
    <property type="entry name" value="PROTEIN TOLB"/>
    <property type="match status" value="1"/>
</dbReference>
<dbReference type="Gene3D" id="1.10.10.10">
    <property type="entry name" value="Winged helix-like DNA-binding domain superfamily/Winged helix DNA-binding domain"/>
    <property type="match status" value="1"/>
</dbReference>
<dbReference type="CDD" id="cd00383">
    <property type="entry name" value="trans_reg_C"/>
    <property type="match status" value="1"/>
</dbReference>
<feature type="transmembrane region" description="Helical" evidence="3">
    <location>
        <begin position="146"/>
        <end position="164"/>
    </location>
</feature>